<evidence type="ECO:0000313" key="4">
    <source>
        <dbReference type="Proteomes" id="UP000294914"/>
    </source>
</evidence>
<protein>
    <submittedName>
        <fullName evidence="3">Ribulose bisphosphate carboxylase small subunit-like protein</fullName>
    </submittedName>
</protein>
<dbReference type="SUPFAM" id="SSF55239">
    <property type="entry name" value="RuBisCO, small subunit"/>
    <property type="match status" value="1"/>
</dbReference>
<organism evidence="3 4">
    <name type="scientific">Thiohalophilus thiocyanatoxydans</name>
    <dbReference type="NCBI Taxonomy" id="381308"/>
    <lineage>
        <taxon>Bacteria</taxon>
        <taxon>Pseudomonadati</taxon>
        <taxon>Pseudomonadota</taxon>
        <taxon>Gammaproteobacteria</taxon>
        <taxon>Thiohalomonadales</taxon>
        <taxon>Thiohalophilaceae</taxon>
        <taxon>Thiohalophilus</taxon>
    </lineage>
</organism>
<proteinExistence type="predicted"/>
<reference evidence="3 4" key="1">
    <citation type="submission" date="2019-03" db="EMBL/GenBank/DDBJ databases">
        <title>Genomic Encyclopedia of Type Strains, Phase IV (KMG-IV): sequencing the most valuable type-strain genomes for metagenomic binning, comparative biology and taxonomic classification.</title>
        <authorList>
            <person name="Goeker M."/>
        </authorList>
    </citation>
    <scope>NUCLEOTIDE SEQUENCE [LARGE SCALE GENOMIC DNA]</scope>
    <source>
        <strain evidence="3 4">DSM 16326</strain>
    </source>
</reference>
<dbReference type="AlphaFoldDB" id="A0A4R8J146"/>
<dbReference type="Proteomes" id="UP000294914">
    <property type="component" value="Unassembled WGS sequence"/>
</dbReference>
<evidence type="ECO:0000256" key="1">
    <source>
        <dbReference type="SAM" id="MobiDB-lite"/>
    </source>
</evidence>
<feature type="domain" description="Ribulose bisphosphate carboxylase small subunit" evidence="2">
    <location>
        <begin position="17"/>
        <end position="85"/>
    </location>
</feature>
<evidence type="ECO:0000313" key="3">
    <source>
        <dbReference type="EMBL" id="TDY04037.1"/>
    </source>
</evidence>
<evidence type="ECO:0000259" key="2">
    <source>
        <dbReference type="Pfam" id="PF00101"/>
    </source>
</evidence>
<dbReference type="Pfam" id="PF00101">
    <property type="entry name" value="RuBisCO_small"/>
    <property type="match status" value="1"/>
</dbReference>
<comment type="caution">
    <text evidence="3">The sequence shown here is derived from an EMBL/GenBank/DDBJ whole genome shotgun (WGS) entry which is preliminary data.</text>
</comment>
<sequence length="131" mass="15163">MQLEQYFVRLTSLALFNKVENLVQQSLRGDWIVRIQYGVPSSDLTLSWQQWQSPFFALQNAKSLNQAILACRLHYPLNPVRLYAEKVRPESRFIYWIHTPTHQTPPPAEPLPEPTSTQPTLIANYQQAQAS</sequence>
<dbReference type="OrthoDB" id="5801914at2"/>
<dbReference type="InterPro" id="IPR036385">
    <property type="entry name" value="RuBisCO_ssu_sf"/>
</dbReference>
<accession>A0A4R8J146</accession>
<dbReference type="RefSeq" id="WP_134080602.1">
    <property type="nucleotide sequence ID" value="NZ_SOQX01000001.1"/>
</dbReference>
<keyword evidence="4" id="KW-1185">Reference proteome</keyword>
<name>A0A4R8J146_9GAMM</name>
<gene>
    <name evidence="3" type="ORF">EDC23_0408</name>
</gene>
<feature type="compositionally biased region" description="Pro residues" evidence="1">
    <location>
        <begin position="103"/>
        <end position="113"/>
    </location>
</feature>
<dbReference type="EMBL" id="SOQX01000001">
    <property type="protein sequence ID" value="TDY04037.1"/>
    <property type="molecule type" value="Genomic_DNA"/>
</dbReference>
<feature type="compositionally biased region" description="Polar residues" evidence="1">
    <location>
        <begin position="118"/>
        <end position="131"/>
    </location>
</feature>
<dbReference type="InterPro" id="IPR000894">
    <property type="entry name" value="RuBisCO_ssu_dom"/>
</dbReference>
<dbReference type="Gene3D" id="3.30.190.10">
    <property type="entry name" value="Ribulose bisphosphate carboxylase, small subunit"/>
    <property type="match status" value="1"/>
</dbReference>
<feature type="region of interest" description="Disordered" evidence="1">
    <location>
        <begin position="101"/>
        <end position="131"/>
    </location>
</feature>